<gene>
    <name evidence="2" type="ORF">Vbra_15471</name>
</gene>
<dbReference type="PhylomeDB" id="A0A0G4FH89"/>
<keyword evidence="1" id="KW-0732">Signal</keyword>
<feature type="chain" id="PRO_5005188804" evidence="1">
    <location>
        <begin position="21"/>
        <end position="209"/>
    </location>
</feature>
<name>A0A0G4FH89_VITBC</name>
<proteinExistence type="predicted"/>
<reference evidence="2 3" key="1">
    <citation type="submission" date="2014-11" db="EMBL/GenBank/DDBJ databases">
        <authorList>
            <person name="Zhu J."/>
            <person name="Qi W."/>
            <person name="Song R."/>
        </authorList>
    </citation>
    <scope>NUCLEOTIDE SEQUENCE [LARGE SCALE GENOMIC DNA]</scope>
</reference>
<dbReference type="EMBL" id="CDMY01000438">
    <property type="protein sequence ID" value="CEM12874.1"/>
    <property type="molecule type" value="Genomic_DNA"/>
</dbReference>
<feature type="signal peptide" evidence="1">
    <location>
        <begin position="1"/>
        <end position="20"/>
    </location>
</feature>
<dbReference type="VEuPathDB" id="CryptoDB:Vbra_15471"/>
<sequence>MMAVLYLFVILGGWLLCSVAERAVPASMTFLHANQRGRSGVAWRRVRRLKTATRLVPMSQGTATSGEFPEDSAVESAGQVGPLGVSDRNAVELKAGDLISVARLTEPIDPGVRDVPSIALDPSQRQPYIGQERVGDILRKLVGHYKANDRDRVVRVEPMIITRFSRGGKTRLMKQIGAGLHAQGIPALFITFNEQTVPTDFELSACSPL</sequence>
<protein>
    <submittedName>
        <fullName evidence="2">Uncharacterized protein</fullName>
    </submittedName>
</protein>
<dbReference type="InParanoid" id="A0A0G4FH89"/>
<organism evidence="2 3">
    <name type="scientific">Vitrella brassicaformis (strain CCMP3155)</name>
    <dbReference type="NCBI Taxonomy" id="1169540"/>
    <lineage>
        <taxon>Eukaryota</taxon>
        <taxon>Sar</taxon>
        <taxon>Alveolata</taxon>
        <taxon>Colpodellida</taxon>
        <taxon>Vitrellaceae</taxon>
        <taxon>Vitrella</taxon>
    </lineage>
</organism>
<evidence type="ECO:0000313" key="3">
    <source>
        <dbReference type="Proteomes" id="UP000041254"/>
    </source>
</evidence>
<evidence type="ECO:0000256" key="1">
    <source>
        <dbReference type="SAM" id="SignalP"/>
    </source>
</evidence>
<dbReference type="Proteomes" id="UP000041254">
    <property type="component" value="Unassembled WGS sequence"/>
</dbReference>
<keyword evidence="3" id="KW-1185">Reference proteome</keyword>
<evidence type="ECO:0000313" key="2">
    <source>
        <dbReference type="EMBL" id="CEM12874.1"/>
    </source>
</evidence>
<dbReference type="OrthoDB" id="426852at2759"/>
<dbReference type="AlphaFoldDB" id="A0A0G4FH89"/>
<accession>A0A0G4FH89</accession>